<name>A0A6I2UGT5_9FIRM</name>
<evidence type="ECO:0000259" key="9">
    <source>
        <dbReference type="Pfam" id="PF00662"/>
    </source>
</evidence>
<feature type="transmembrane region" description="Helical" evidence="7">
    <location>
        <begin position="257"/>
        <end position="275"/>
    </location>
</feature>
<dbReference type="Gene3D" id="1.20.5.2700">
    <property type="match status" value="1"/>
</dbReference>
<accession>A0A6I2UGT5</accession>
<feature type="transmembrane region" description="Helical" evidence="7">
    <location>
        <begin position="287"/>
        <end position="308"/>
    </location>
</feature>
<evidence type="ECO:0000256" key="6">
    <source>
        <dbReference type="RuleBase" id="RU000320"/>
    </source>
</evidence>
<evidence type="ECO:0000256" key="2">
    <source>
        <dbReference type="ARBA" id="ARBA00008483"/>
    </source>
</evidence>
<feature type="transmembrane region" description="Helical" evidence="7">
    <location>
        <begin position="603"/>
        <end position="626"/>
    </location>
</feature>
<organism evidence="10 11">
    <name type="scientific">Anaerovibrio slackiae</name>
    <dbReference type="NCBI Taxonomy" id="2652309"/>
    <lineage>
        <taxon>Bacteria</taxon>
        <taxon>Bacillati</taxon>
        <taxon>Bacillota</taxon>
        <taxon>Negativicutes</taxon>
        <taxon>Selenomonadales</taxon>
        <taxon>Selenomonadaceae</taxon>
        <taxon>Anaerovibrio</taxon>
    </lineage>
</organism>
<feature type="transmembrane region" description="Helical" evidence="7">
    <location>
        <begin position="461"/>
        <end position="480"/>
    </location>
</feature>
<evidence type="ECO:0000256" key="1">
    <source>
        <dbReference type="ARBA" id="ARBA00004127"/>
    </source>
</evidence>
<evidence type="ECO:0000313" key="11">
    <source>
        <dbReference type="Proteomes" id="UP000433181"/>
    </source>
</evidence>
<feature type="transmembrane region" description="Helical" evidence="7">
    <location>
        <begin position="6"/>
        <end position="27"/>
    </location>
</feature>
<keyword evidence="11" id="KW-1185">Reference proteome</keyword>
<dbReference type="Proteomes" id="UP000433181">
    <property type="component" value="Unassembled WGS sequence"/>
</dbReference>
<evidence type="ECO:0000256" key="7">
    <source>
        <dbReference type="SAM" id="Phobius"/>
    </source>
</evidence>
<dbReference type="GO" id="GO:0003954">
    <property type="term" value="F:NADH dehydrogenase activity"/>
    <property type="evidence" value="ECO:0007669"/>
    <property type="project" value="TreeGrafter"/>
</dbReference>
<feature type="domain" description="NADH:quinone oxidoreductase/Mrp antiporter transmembrane" evidence="8">
    <location>
        <begin position="140"/>
        <end position="431"/>
    </location>
</feature>
<comment type="caution">
    <text evidence="10">The sequence shown here is derived from an EMBL/GenBank/DDBJ whole genome shotgun (WGS) entry which is preliminary data.</text>
</comment>
<dbReference type="InterPro" id="IPR018393">
    <property type="entry name" value="NADHpl_OxRdtase_5_subgr"/>
</dbReference>
<dbReference type="EMBL" id="VUNR01000044">
    <property type="protein sequence ID" value="MSU09977.1"/>
    <property type="molecule type" value="Genomic_DNA"/>
</dbReference>
<feature type="transmembrane region" description="Helical" evidence="7">
    <location>
        <begin position="315"/>
        <end position="334"/>
    </location>
</feature>
<feature type="transmembrane region" description="Helical" evidence="7">
    <location>
        <begin position="382"/>
        <end position="401"/>
    </location>
</feature>
<feature type="transmembrane region" description="Helical" evidence="7">
    <location>
        <begin position="123"/>
        <end position="141"/>
    </location>
</feature>
<dbReference type="Pfam" id="PF00361">
    <property type="entry name" value="Proton_antipo_M"/>
    <property type="match status" value="1"/>
</dbReference>
<dbReference type="NCBIfam" id="TIGR01974">
    <property type="entry name" value="NDH_I_L"/>
    <property type="match status" value="1"/>
</dbReference>
<feature type="transmembrane region" description="Helical" evidence="7">
    <location>
        <begin position="147"/>
        <end position="165"/>
    </location>
</feature>
<dbReference type="GO" id="GO:0042773">
    <property type="term" value="P:ATP synthesis coupled electron transport"/>
    <property type="evidence" value="ECO:0007669"/>
    <property type="project" value="InterPro"/>
</dbReference>
<dbReference type="InterPro" id="IPR001516">
    <property type="entry name" value="Proton_antipo_N"/>
</dbReference>
<dbReference type="GO" id="GO:0008137">
    <property type="term" value="F:NADH dehydrogenase (ubiquinone) activity"/>
    <property type="evidence" value="ECO:0007669"/>
    <property type="project" value="InterPro"/>
</dbReference>
<proteinExistence type="inferred from homology"/>
<keyword evidence="3 6" id="KW-0812">Transmembrane</keyword>
<dbReference type="NCBIfam" id="NF005141">
    <property type="entry name" value="PRK06590.1"/>
    <property type="match status" value="1"/>
</dbReference>
<evidence type="ECO:0000256" key="4">
    <source>
        <dbReference type="ARBA" id="ARBA00022989"/>
    </source>
</evidence>
<dbReference type="PANTHER" id="PTHR42829:SF2">
    <property type="entry name" value="NADH-UBIQUINONE OXIDOREDUCTASE CHAIN 5"/>
    <property type="match status" value="1"/>
</dbReference>
<dbReference type="PRINTS" id="PR01434">
    <property type="entry name" value="NADHDHGNASE5"/>
</dbReference>
<feature type="domain" description="NADH-Ubiquinone oxidoreductase (complex I) chain 5 N-terminal" evidence="9">
    <location>
        <begin position="74"/>
        <end position="124"/>
    </location>
</feature>
<sequence length="636" mass="68586">MFNEFALEHAWLIPLLPALAFVVIGMVTRSCGRLSAAIAVSMSALSFLLAAGTALAVVEGNITVEAPFIQKVSWFHIGIVQIDMGVLVDPLTAMMLMVVTTVSLLVQIYSCGYMKGAPGYGRFFAFLSLFAGSMLGLVVAVNFLQLYFFWELVGLCSYLLIGFYYHKVSAREAAKKAFMTTRVGDFGLLLGILLLQLTFGTLDFQELQQVVPAYVVQCGTGFLTVIALLLFVGPIGKSGQFPLHVWLPDAMEGPTPVSALIHAATMVVAGVYLVGRAMFLFAEVPVVMNFIAWTGGFTAIFAASIAITQRQIKRILAYSTVSQLGYMMLALGAGSLTSSFFHLMTHAFFKAMLFLSAGAVMHAMAEEADIFKMGGLRKKMPVTFAAMTIGVLAIAGIPPFAGFFSKDEILAAAAAVSTPLYVLAVVTAFMTAFYMARLLFVTFMGEPASREAYDHAHEVGWFMRLPLLVLAVLSVFSGMWGHIFGFGEWVRFGAAAHEGIDWAIAGSSTVLAVLAMGLAWKIYVAKSWDADELAARCGILYRLSFHKFYIDEIYAALIKVLVDGIARVLCWLDVYIVDGIVNGLGGVVRLASGWLSPAENGQAQSYAGVSLCGVIILLAYGVYFAAKIMAMLGGAF</sequence>
<feature type="transmembrane region" description="Helical" evidence="7">
    <location>
        <begin position="214"/>
        <end position="236"/>
    </location>
</feature>
<dbReference type="InterPro" id="IPR003945">
    <property type="entry name" value="NU5C-like"/>
</dbReference>
<dbReference type="PRINTS" id="PR01435">
    <property type="entry name" value="NPOXDRDTASE5"/>
</dbReference>
<evidence type="ECO:0000256" key="3">
    <source>
        <dbReference type="ARBA" id="ARBA00022692"/>
    </source>
</evidence>
<dbReference type="RefSeq" id="WP_154408141.1">
    <property type="nucleotide sequence ID" value="NZ_VUNR01000044.1"/>
</dbReference>
<comment type="subcellular location">
    <subcellularLocation>
        <location evidence="1">Endomembrane system</location>
        <topology evidence="1">Multi-pass membrane protein</topology>
    </subcellularLocation>
    <subcellularLocation>
        <location evidence="6">Membrane</location>
        <topology evidence="6">Multi-pass membrane protein</topology>
    </subcellularLocation>
</comment>
<feature type="transmembrane region" description="Helical" evidence="7">
    <location>
        <begin position="500"/>
        <end position="520"/>
    </location>
</feature>
<evidence type="ECO:0000256" key="5">
    <source>
        <dbReference type="ARBA" id="ARBA00023136"/>
    </source>
</evidence>
<gene>
    <name evidence="10" type="primary">nuoL</name>
    <name evidence="10" type="ORF">FYJ84_13475</name>
</gene>
<dbReference type="GO" id="GO:0016020">
    <property type="term" value="C:membrane"/>
    <property type="evidence" value="ECO:0007669"/>
    <property type="project" value="UniProtKB-SubCell"/>
</dbReference>
<dbReference type="InterPro" id="IPR001750">
    <property type="entry name" value="ND/Mrp_TM"/>
</dbReference>
<dbReference type="GO" id="GO:0015990">
    <property type="term" value="P:electron transport coupled proton transport"/>
    <property type="evidence" value="ECO:0007669"/>
    <property type="project" value="TreeGrafter"/>
</dbReference>
<evidence type="ECO:0000313" key="10">
    <source>
        <dbReference type="EMBL" id="MSU09977.1"/>
    </source>
</evidence>
<dbReference type="AlphaFoldDB" id="A0A6I2UGT5"/>
<feature type="transmembrane region" description="Helical" evidence="7">
    <location>
        <begin position="91"/>
        <end position="111"/>
    </location>
</feature>
<feature type="transmembrane region" description="Helical" evidence="7">
    <location>
        <begin position="568"/>
        <end position="591"/>
    </location>
</feature>
<dbReference type="PANTHER" id="PTHR42829">
    <property type="entry name" value="NADH-UBIQUINONE OXIDOREDUCTASE CHAIN 5"/>
    <property type="match status" value="1"/>
</dbReference>
<evidence type="ECO:0000259" key="8">
    <source>
        <dbReference type="Pfam" id="PF00361"/>
    </source>
</evidence>
<keyword evidence="5 7" id="KW-0472">Membrane</keyword>
<dbReference type="GeneID" id="96779939"/>
<feature type="transmembrane region" description="Helical" evidence="7">
    <location>
        <begin position="34"/>
        <end position="58"/>
    </location>
</feature>
<reference evidence="10 11" key="1">
    <citation type="submission" date="2019-08" db="EMBL/GenBank/DDBJ databases">
        <title>In-depth cultivation of the pig gut microbiome towards novel bacterial diversity and tailored functional studies.</title>
        <authorList>
            <person name="Wylensek D."/>
            <person name="Hitch T.C.A."/>
            <person name="Clavel T."/>
        </authorList>
    </citation>
    <scope>NUCLEOTIDE SEQUENCE [LARGE SCALE GENOMIC DNA]</scope>
    <source>
        <strain evidence="10 11">WCA-693-APC-5D-A</strain>
    </source>
</reference>
<feature type="transmembrane region" description="Helical" evidence="7">
    <location>
        <begin position="421"/>
        <end position="440"/>
    </location>
</feature>
<feature type="transmembrane region" description="Helical" evidence="7">
    <location>
        <begin position="186"/>
        <end position="202"/>
    </location>
</feature>
<keyword evidence="4 7" id="KW-1133">Transmembrane helix</keyword>
<feature type="transmembrane region" description="Helical" evidence="7">
    <location>
        <begin position="340"/>
        <end position="361"/>
    </location>
</feature>
<dbReference type="GO" id="GO:0012505">
    <property type="term" value="C:endomembrane system"/>
    <property type="evidence" value="ECO:0007669"/>
    <property type="project" value="UniProtKB-SubCell"/>
</dbReference>
<dbReference type="Pfam" id="PF00662">
    <property type="entry name" value="Proton_antipo_N"/>
    <property type="match status" value="1"/>
</dbReference>
<comment type="similarity">
    <text evidence="2">Belongs to the CPA3 antiporters (TC 2.A.63) subunit A family.</text>
</comment>
<protein>
    <submittedName>
        <fullName evidence="10">NADH-quinone oxidoreductase subunit L</fullName>
    </submittedName>
</protein>